<sequence>MPRLKSVTISRMSQSKPSSAPSSSSSSSIQSIVFPTRQKKRVRFSEQPEIVGMQQQQQQQQGNDCYGMCTCGKDDSASYSIDQDRSLTFKVVVDKHSSATRRLGVPKGEEQQFYRQIWGSTGFNDITSTIASAEQRSRWNYSNDHCKDKAPKAAVRRPNTRDIIDLALAVTSKK</sequence>
<dbReference type="AlphaFoldDB" id="A0A7S4AEQ5"/>
<feature type="region of interest" description="Disordered" evidence="1">
    <location>
        <begin position="1"/>
        <end position="38"/>
    </location>
</feature>
<protein>
    <submittedName>
        <fullName evidence="2">Uncharacterized protein</fullName>
    </submittedName>
</protein>
<accession>A0A7S4AEQ5</accession>
<feature type="compositionally biased region" description="Low complexity" evidence="1">
    <location>
        <begin position="13"/>
        <end position="32"/>
    </location>
</feature>
<dbReference type="EMBL" id="HBIX01006686">
    <property type="protein sequence ID" value="CAE0712526.1"/>
    <property type="molecule type" value="Transcribed_RNA"/>
</dbReference>
<gene>
    <name evidence="2" type="ORF">PAUS00366_LOCUS5278</name>
</gene>
<reference evidence="2" key="1">
    <citation type="submission" date="2021-01" db="EMBL/GenBank/DDBJ databases">
        <authorList>
            <person name="Corre E."/>
            <person name="Pelletier E."/>
            <person name="Niang G."/>
            <person name="Scheremetjew M."/>
            <person name="Finn R."/>
            <person name="Kale V."/>
            <person name="Holt S."/>
            <person name="Cochrane G."/>
            <person name="Meng A."/>
            <person name="Brown T."/>
            <person name="Cohen L."/>
        </authorList>
    </citation>
    <scope>NUCLEOTIDE SEQUENCE</scope>
    <source>
        <strain evidence="2">10249 10 AB</strain>
    </source>
</reference>
<evidence type="ECO:0000313" key="2">
    <source>
        <dbReference type="EMBL" id="CAE0712526.1"/>
    </source>
</evidence>
<proteinExistence type="predicted"/>
<evidence type="ECO:0000256" key="1">
    <source>
        <dbReference type="SAM" id="MobiDB-lite"/>
    </source>
</evidence>
<name>A0A7S4AEQ5_9STRA</name>
<organism evidence="2">
    <name type="scientific">Pseudo-nitzschia australis</name>
    <dbReference type="NCBI Taxonomy" id="44445"/>
    <lineage>
        <taxon>Eukaryota</taxon>
        <taxon>Sar</taxon>
        <taxon>Stramenopiles</taxon>
        <taxon>Ochrophyta</taxon>
        <taxon>Bacillariophyta</taxon>
        <taxon>Bacillariophyceae</taxon>
        <taxon>Bacillariophycidae</taxon>
        <taxon>Bacillariales</taxon>
        <taxon>Bacillariaceae</taxon>
        <taxon>Pseudo-nitzschia</taxon>
    </lineage>
</organism>